<feature type="transmembrane region" description="Helical" evidence="1">
    <location>
        <begin position="93"/>
        <end position="117"/>
    </location>
</feature>
<keyword evidence="1" id="KW-0472">Membrane</keyword>
<accession>A0A3M6V554</accession>
<keyword evidence="1" id="KW-1133">Transmembrane helix</keyword>
<dbReference type="OrthoDB" id="676979at2759"/>
<comment type="caution">
    <text evidence="2">The sequence shown here is derived from an EMBL/GenBank/DDBJ whole genome shotgun (WGS) entry which is preliminary data.</text>
</comment>
<keyword evidence="3" id="KW-1185">Reference proteome</keyword>
<evidence type="ECO:0000256" key="1">
    <source>
        <dbReference type="SAM" id="Phobius"/>
    </source>
</evidence>
<reference evidence="2 3" key="1">
    <citation type="journal article" date="2018" name="Sci. Rep.">
        <title>Comparative analysis of the Pocillopora damicornis genome highlights role of immune system in coral evolution.</title>
        <authorList>
            <person name="Cunning R."/>
            <person name="Bay R.A."/>
            <person name="Gillette P."/>
            <person name="Baker A.C."/>
            <person name="Traylor-Knowles N."/>
        </authorList>
    </citation>
    <scope>NUCLEOTIDE SEQUENCE [LARGE SCALE GENOMIC DNA]</scope>
    <source>
        <strain evidence="2">RSMAS</strain>
        <tissue evidence="2">Whole animal</tissue>
    </source>
</reference>
<sequence length="167" mass="19421">MLIFMLLEFLPTWVFKLNLVVFVLCMTSRGKGSKSLNSIAVFYMQTLDFMVSSSNVWPPKIVAAQKYLSNYWNLYFPSLSCDLPSLFNPVGKFAFILLLPIGCLALVGVYFIVMLSYNKVRPREGRIFTYFPVVKQTLSILRPCQNDRDVLYMPDSPWIKRHDRRRS</sequence>
<evidence type="ECO:0000313" key="2">
    <source>
        <dbReference type="EMBL" id="RMX61010.1"/>
    </source>
</evidence>
<organism evidence="2 3">
    <name type="scientific">Pocillopora damicornis</name>
    <name type="common">Cauliflower coral</name>
    <name type="synonym">Millepora damicornis</name>
    <dbReference type="NCBI Taxonomy" id="46731"/>
    <lineage>
        <taxon>Eukaryota</taxon>
        <taxon>Metazoa</taxon>
        <taxon>Cnidaria</taxon>
        <taxon>Anthozoa</taxon>
        <taxon>Hexacorallia</taxon>
        <taxon>Scleractinia</taxon>
        <taxon>Astrocoeniina</taxon>
        <taxon>Pocilloporidae</taxon>
        <taxon>Pocillopora</taxon>
    </lineage>
</organism>
<proteinExistence type="predicted"/>
<dbReference type="Proteomes" id="UP000275408">
    <property type="component" value="Unassembled WGS sequence"/>
</dbReference>
<dbReference type="AlphaFoldDB" id="A0A3M6V554"/>
<evidence type="ECO:0000313" key="3">
    <source>
        <dbReference type="Proteomes" id="UP000275408"/>
    </source>
</evidence>
<gene>
    <name evidence="2" type="ORF">pdam_00007543</name>
</gene>
<protein>
    <submittedName>
        <fullName evidence="2">Uncharacterized protein</fullName>
    </submittedName>
</protein>
<dbReference type="EMBL" id="RCHS01000085">
    <property type="protein sequence ID" value="RMX61010.1"/>
    <property type="molecule type" value="Genomic_DNA"/>
</dbReference>
<keyword evidence="1" id="KW-0812">Transmembrane</keyword>
<name>A0A3M6V554_POCDA</name>